<proteinExistence type="predicted"/>
<sequence>MEMTTVFWIIAYGLLVIVFIVLFSRPLIRRFIRQKGKSTVGHIVSMETEQGLFVERGQLHREALVITIQYTTDDGKIIVGRAYEIEVHLHMALIRTGHDVAIRYHPLFPKTLLVDATSFKESVARNQMKA</sequence>
<dbReference type="RefSeq" id="WP_194561819.1">
    <property type="nucleotide sequence ID" value="NZ_JADKPV010000001.1"/>
</dbReference>
<dbReference type="EMBL" id="JADKPV010000001">
    <property type="protein sequence ID" value="MBF4500378.1"/>
    <property type="molecule type" value="Genomic_DNA"/>
</dbReference>
<keyword evidence="1" id="KW-0472">Membrane</keyword>
<evidence type="ECO:0000256" key="1">
    <source>
        <dbReference type="SAM" id="Phobius"/>
    </source>
</evidence>
<feature type="transmembrane region" description="Helical" evidence="1">
    <location>
        <begin position="6"/>
        <end position="28"/>
    </location>
</feature>
<organism evidence="2 3">
    <name type="scientific">Savagea serpentis</name>
    <dbReference type="NCBI Taxonomy" id="2785297"/>
    <lineage>
        <taxon>Bacteria</taxon>
        <taxon>Bacillati</taxon>
        <taxon>Bacillota</taxon>
        <taxon>Bacilli</taxon>
        <taxon>Bacillales</taxon>
        <taxon>Caryophanaceae</taxon>
        <taxon>Savagea</taxon>
    </lineage>
</organism>
<name>A0A8J7GK74_9BACL</name>
<accession>A0A8J7GK74</accession>
<gene>
    <name evidence="2" type="ORF">IRY55_03290</name>
</gene>
<evidence type="ECO:0000313" key="2">
    <source>
        <dbReference type="EMBL" id="MBF4500378.1"/>
    </source>
</evidence>
<comment type="caution">
    <text evidence="2">The sequence shown here is derived from an EMBL/GenBank/DDBJ whole genome shotgun (WGS) entry which is preliminary data.</text>
</comment>
<reference evidence="2" key="1">
    <citation type="submission" date="2020-11" db="EMBL/GenBank/DDBJ databases">
        <title>Multidrug resistant novel bacterium Savagea serpentis sp. nov., isolated from the scats of a vine snake (Ahaetulla nasuta).</title>
        <authorList>
            <person name="Venkata Ramana V."/>
            <person name="Vikas Patil S."/>
            <person name="Yogita Lugani V."/>
        </authorList>
    </citation>
    <scope>NUCLEOTIDE SEQUENCE</scope>
    <source>
        <strain evidence="2">SN6</strain>
    </source>
</reference>
<keyword evidence="1" id="KW-0812">Transmembrane</keyword>
<protein>
    <submittedName>
        <fullName evidence="2">Uncharacterized protein</fullName>
    </submittedName>
</protein>
<keyword evidence="3" id="KW-1185">Reference proteome</keyword>
<dbReference type="Proteomes" id="UP000622653">
    <property type="component" value="Unassembled WGS sequence"/>
</dbReference>
<dbReference type="AlphaFoldDB" id="A0A8J7GK74"/>
<evidence type="ECO:0000313" key="3">
    <source>
        <dbReference type="Proteomes" id="UP000622653"/>
    </source>
</evidence>
<keyword evidence="1" id="KW-1133">Transmembrane helix</keyword>